<accession>A0A0E9VLL0</accession>
<name>A0A0E9VLL0_ANGAN</name>
<reference evidence="2" key="1">
    <citation type="submission" date="2014-11" db="EMBL/GenBank/DDBJ databases">
        <authorList>
            <person name="Amaro Gonzalez C."/>
        </authorList>
    </citation>
    <scope>NUCLEOTIDE SEQUENCE</scope>
</reference>
<evidence type="ECO:0000313" key="2">
    <source>
        <dbReference type="EMBL" id="JAH78911.1"/>
    </source>
</evidence>
<dbReference type="AlphaFoldDB" id="A0A0E9VLL0"/>
<keyword evidence="1" id="KW-0472">Membrane</keyword>
<sequence length="67" mass="7788">MNSGGHVQHVSFLLIVMICIILNIVVFLYVSQHLNFVKVFQYQCCFKVRIIDTKQLKKVFGNILCDK</sequence>
<keyword evidence="1" id="KW-1133">Transmembrane helix</keyword>
<dbReference type="EMBL" id="GBXM01029666">
    <property type="protein sequence ID" value="JAH78911.1"/>
    <property type="molecule type" value="Transcribed_RNA"/>
</dbReference>
<organism evidence="2">
    <name type="scientific">Anguilla anguilla</name>
    <name type="common">European freshwater eel</name>
    <name type="synonym">Muraena anguilla</name>
    <dbReference type="NCBI Taxonomy" id="7936"/>
    <lineage>
        <taxon>Eukaryota</taxon>
        <taxon>Metazoa</taxon>
        <taxon>Chordata</taxon>
        <taxon>Craniata</taxon>
        <taxon>Vertebrata</taxon>
        <taxon>Euteleostomi</taxon>
        <taxon>Actinopterygii</taxon>
        <taxon>Neopterygii</taxon>
        <taxon>Teleostei</taxon>
        <taxon>Anguilliformes</taxon>
        <taxon>Anguillidae</taxon>
        <taxon>Anguilla</taxon>
    </lineage>
</organism>
<protein>
    <submittedName>
        <fullName evidence="2">Uncharacterized protein</fullName>
    </submittedName>
</protein>
<reference evidence="2" key="2">
    <citation type="journal article" date="2015" name="Fish Shellfish Immunol.">
        <title>Early steps in the European eel (Anguilla anguilla)-Vibrio vulnificus interaction in the gills: Role of the RtxA13 toxin.</title>
        <authorList>
            <person name="Callol A."/>
            <person name="Pajuelo D."/>
            <person name="Ebbesson L."/>
            <person name="Teles M."/>
            <person name="MacKenzie S."/>
            <person name="Amaro C."/>
        </authorList>
    </citation>
    <scope>NUCLEOTIDE SEQUENCE</scope>
</reference>
<feature type="transmembrane region" description="Helical" evidence="1">
    <location>
        <begin position="12"/>
        <end position="30"/>
    </location>
</feature>
<evidence type="ECO:0000256" key="1">
    <source>
        <dbReference type="SAM" id="Phobius"/>
    </source>
</evidence>
<proteinExistence type="predicted"/>
<keyword evidence="1" id="KW-0812">Transmembrane</keyword>